<reference evidence="11 12" key="1">
    <citation type="journal article" date="2019" name="Gigascience">
        <title>Whole-genome sequence of the oriental lung fluke Paragonimus westermani.</title>
        <authorList>
            <person name="Oey H."/>
            <person name="Zakrzewski M."/>
            <person name="Narain K."/>
            <person name="Devi K.R."/>
            <person name="Agatsuma T."/>
            <person name="Nawaratna S."/>
            <person name="Gobert G.N."/>
            <person name="Jones M.K."/>
            <person name="Ragan M.A."/>
            <person name="McManus D.P."/>
            <person name="Krause L."/>
        </authorList>
    </citation>
    <scope>NUCLEOTIDE SEQUENCE [LARGE SCALE GENOMIC DNA]</scope>
    <source>
        <strain evidence="11 12">IND2009</strain>
    </source>
</reference>
<dbReference type="InterPro" id="IPR002347">
    <property type="entry name" value="SDR_fam"/>
</dbReference>
<dbReference type="PRINTS" id="PR00081">
    <property type="entry name" value="GDHRDH"/>
</dbReference>
<keyword evidence="7" id="KW-0576">Peroxisome</keyword>
<keyword evidence="5" id="KW-0560">Oxidoreductase</keyword>
<organism evidence="11 12">
    <name type="scientific">Paragonimus westermani</name>
    <dbReference type="NCBI Taxonomy" id="34504"/>
    <lineage>
        <taxon>Eukaryota</taxon>
        <taxon>Metazoa</taxon>
        <taxon>Spiralia</taxon>
        <taxon>Lophotrochozoa</taxon>
        <taxon>Platyhelminthes</taxon>
        <taxon>Trematoda</taxon>
        <taxon>Digenea</taxon>
        <taxon>Plagiorchiida</taxon>
        <taxon>Troglotremata</taxon>
        <taxon>Troglotrematidae</taxon>
        <taxon>Paragonimus</taxon>
    </lineage>
</organism>
<dbReference type="Gene3D" id="3.30.1050.10">
    <property type="entry name" value="SCP2 sterol-binding domain"/>
    <property type="match status" value="1"/>
</dbReference>
<name>A0A5J4NQX4_9TREM</name>
<sequence length="415" mass="45279">HVYRVLFFIHLLYFSCDLSGKVIFITGGSRGIGRSIALRAARDGANVVIAAKTSEPHPKLPGTIYSVAEEVEKAGGKALPCVVDIRYEHEIQEAVDRAVKVFGGIDILINNASAISLTKTAATSMKSYDLMNSVNARGTFLCSKLCIPFLRKSENPHILTLSPPLNLNPKWFANHLAYTIAKYGMSMCVLGMACELRPIGIAVNALWPRTAIYTAATKMIGGGESFAAQCRHPEIMSDAAHVILTRPAKDPTCTGNFFIDEDVLRGAGETDFDKYAVKLGNPLAPDFFLDDEAQTTETEVGDPTSPTIDSIFVQLEKMLSEDIVRSVGAAFHFTLTGVQPGAWFIDLRTGKGRVGKANGDSTEFDCRFEMTSEAFAKMFEGKLMPSKAFMSGEMHVDGDVFSAIKLEKLLRKMVK</sequence>
<gene>
    <name evidence="11" type="ORF">DEA37_0011367</name>
</gene>
<dbReference type="InterPro" id="IPR036527">
    <property type="entry name" value="SCP2_sterol-bd_dom_sf"/>
</dbReference>
<keyword evidence="12" id="KW-1185">Reference proteome</keyword>
<evidence type="ECO:0000256" key="2">
    <source>
        <dbReference type="ARBA" id="ARBA00004275"/>
    </source>
</evidence>
<dbReference type="SUPFAM" id="SSF51735">
    <property type="entry name" value="NAD(P)-binding Rossmann-fold domains"/>
    <property type="match status" value="1"/>
</dbReference>
<dbReference type="GO" id="GO:0005777">
    <property type="term" value="C:peroxisome"/>
    <property type="evidence" value="ECO:0007669"/>
    <property type="project" value="UniProtKB-SubCell"/>
</dbReference>
<keyword evidence="6" id="KW-0496">Mitochondrion</keyword>
<evidence type="ECO:0000256" key="4">
    <source>
        <dbReference type="ARBA" id="ARBA00022857"/>
    </source>
</evidence>
<evidence type="ECO:0000256" key="1">
    <source>
        <dbReference type="ARBA" id="ARBA00004173"/>
    </source>
</evidence>
<dbReference type="InterPro" id="IPR036291">
    <property type="entry name" value="NAD(P)-bd_dom_sf"/>
</dbReference>
<protein>
    <recommendedName>
        <fullName evidence="8">Hydroxysteroid dehydrogenase-like protein 2</fullName>
    </recommendedName>
</protein>
<comment type="caution">
    <text evidence="11">The sequence shown here is derived from an EMBL/GenBank/DDBJ whole genome shotgun (WGS) entry which is preliminary data.</text>
</comment>
<dbReference type="GO" id="GO:0016491">
    <property type="term" value="F:oxidoreductase activity"/>
    <property type="evidence" value="ECO:0007669"/>
    <property type="project" value="UniProtKB-KW"/>
</dbReference>
<feature type="domain" description="SCP2" evidence="10">
    <location>
        <begin position="320"/>
        <end position="410"/>
    </location>
</feature>
<evidence type="ECO:0000313" key="12">
    <source>
        <dbReference type="Proteomes" id="UP000324629"/>
    </source>
</evidence>
<evidence type="ECO:0000256" key="3">
    <source>
        <dbReference type="ARBA" id="ARBA00006484"/>
    </source>
</evidence>
<dbReference type="SUPFAM" id="SSF55718">
    <property type="entry name" value="SCP-like"/>
    <property type="match status" value="1"/>
</dbReference>
<comment type="subcellular location">
    <subcellularLocation>
        <location evidence="1">Mitochondrion</location>
    </subcellularLocation>
    <subcellularLocation>
        <location evidence="2">Peroxisome</location>
    </subcellularLocation>
</comment>
<proteinExistence type="inferred from homology"/>
<dbReference type="InterPro" id="IPR003033">
    <property type="entry name" value="SCP2_sterol-bd_dom"/>
</dbReference>
<dbReference type="PANTHER" id="PTHR42808:SF3">
    <property type="entry name" value="HYDROXYSTEROID DEHYDROGENASE-LIKE PROTEIN 2"/>
    <property type="match status" value="1"/>
</dbReference>
<evidence type="ECO:0000256" key="7">
    <source>
        <dbReference type="ARBA" id="ARBA00023140"/>
    </source>
</evidence>
<dbReference type="FunFam" id="3.40.50.720:FF:000301">
    <property type="entry name" value="Hydroxysteroid dehydrogenase like 2"/>
    <property type="match status" value="1"/>
</dbReference>
<dbReference type="InterPro" id="IPR051935">
    <property type="entry name" value="HSDL2"/>
</dbReference>
<dbReference type="EMBL" id="QNGE01001283">
    <property type="protein sequence ID" value="KAA3677942.1"/>
    <property type="molecule type" value="Genomic_DNA"/>
</dbReference>
<dbReference type="Gene3D" id="3.40.50.720">
    <property type="entry name" value="NAD(P)-binding Rossmann-like Domain"/>
    <property type="match status" value="1"/>
</dbReference>
<evidence type="ECO:0000256" key="9">
    <source>
        <dbReference type="SAM" id="SignalP"/>
    </source>
</evidence>
<feature type="signal peptide" evidence="9">
    <location>
        <begin position="1"/>
        <end position="20"/>
    </location>
</feature>
<dbReference type="Pfam" id="PF00106">
    <property type="entry name" value="adh_short"/>
    <property type="match status" value="1"/>
</dbReference>
<dbReference type="CDD" id="cd09762">
    <property type="entry name" value="HSDL2_SDR_c"/>
    <property type="match status" value="1"/>
</dbReference>
<dbReference type="PANTHER" id="PTHR42808">
    <property type="entry name" value="HYDROXYSTEROID DEHYDROGENASE-LIKE PROTEIN 2"/>
    <property type="match status" value="1"/>
</dbReference>
<keyword evidence="4" id="KW-0521">NADP</keyword>
<evidence type="ECO:0000259" key="10">
    <source>
        <dbReference type="Pfam" id="PF02036"/>
    </source>
</evidence>
<accession>A0A5J4NQX4</accession>
<evidence type="ECO:0000256" key="5">
    <source>
        <dbReference type="ARBA" id="ARBA00023002"/>
    </source>
</evidence>
<keyword evidence="9" id="KW-0732">Signal</keyword>
<feature type="chain" id="PRO_5023865873" description="Hydroxysteroid dehydrogenase-like protein 2" evidence="9">
    <location>
        <begin position="21"/>
        <end position="415"/>
    </location>
</feature>
<evidence type="ECO:0000256" key="8">
    <source>
        <dbReference type="ARBA" id="ARBA00040243"/>
    </source>
</evidence>
<dbReference type="Pfam" id="PF02036">
    <property type="entry name" value="SCP2"/>
    <property type="match status" value="1"/>
</dbReference>
<evidence type="ECO:0000256" key="6">
    <source>
        <dbReference type="ARBA" id="ARBA00023128"/>
    </source>
</evidence>
<comment type="similarity">
    <text evidence="3">Belongs to the short-chain dehydrogenases/reductases (SDR) family.</text>
</comment>
<dbReference type="GO" id="GO:0005739">
    <property type="term" value="C:mitochondrion"/>
    <property type="evidence" value="ECO:0007669"/>
    <property type="project" value="UniProtKB-SubCell"/>
</dbReference>
<dbReference type="Proteomes" id="UP000324629">
    <property type="component" value="Unassembled WGS sequence"/>
</dbReference>
<dbReference type="AlphaFoldDB" id="A0A5J4NQX4"/>
<feature type="non-terminal residue" evidence="11">
    <location>
        <position position="1"/>
    </location>
</feature>
<dbReference type="NCBIfam" id="NF006133">
    <property type="entry name" value="PRK08278.1"/>
    <property type="match status" value="1"/>
</dbReference>
<evidence type="ECO:0000313" key="11">
    <source>
        <dbReference type="EMBL" id="KAA3677942.1"/>
    </source>
</evidence>